<evidence type="ECO:0000313" key="3">
    <source>
        <dbReference type="Proteomes" id="UP001612915"/>
    </source>
</evidence>
<evidence type="ECO:0000256" key="1">
    <source>
        <dbReference type="SAM" id="Phobius"/>
    </source>
</evidence>
<dbReference type="Proteomes" id="UP001612915">
    <property type="component" value="Unassembled WGS sequence"/>
</dbReference>
<proteinExistence type="predicted"/>
<keyword evidence="3" id="KW-1185">Reference proteome</keyword>
<name>A0ABW8ARM6_9ACTN</name>
<dbReference type="RefSeq" id="WP_398283355.1">
    <property type="nucleotide sequence ID" value="NZ_JBITLV010000006.1"/>
</dbReference>
<comment type="caution">
    <text evidence="2">The sequence shown here is derived from an EMBL/GenBank/DDBJ whole genome shotgun (WGS) entry which is preliminary data.</text>
</comment>
<keyword evidence="1" id="KW-1133">Transmembrane helix</keyword>
<sequence>MTHGGSGRYDGWDLPYRPDLARGHRVARAPIRRKSARGRSIRRLLLLVALVAVVGVVGHEATHLAAWFQDYVAAE</sequence>
<keyword evidence="1" id="KW-0472">Membrane</keyword>
<organism evidence="2 3">
    <name type="scientific">Spongisporangium articulatum</name>
    <dbReference type="NCBI Taxonomy" id="3362603"/>
    <lineage>
        <taxon>Bacteria</taxon>
        <taxon>Bacillati</taxon>
        <taxon>Actinomycetota</taxon>
        <taxon>Actinomycetes</taxon>
        <taxon>Kineosporiales</taxon>
        <taxon>Kineosporiaceae</taxon>
        <taxon>Spongisporangium</taxon>
    </lineage>
</organism>
<dbReference type="EMBL" id="JBITLV010000006">
    <property type="protein sequence ID" value="MFI7589048.1"/>
    <property type="molecule type" value="Genomic_DNA"/>
</dbReference>
<protein>
    <submittedName>
        <fullName evidence="2">Uncharacterized protein</fullName>
    </submittedName>
</protein>
<feature type="transmembrane region" description="Helical" evidence="1">
    <location>
        <begin position="44"/>
        <end position="68"/>
    </location>
</feature>
<keyword evidence="1" id="KW-0812">Transmembrane</keyword>
<accession>A0ABW8ARM6</accession>
<reference evidence="2 3" key="1">
    <citation type="submission" date="2024-10" db="EMBL/GenBank/DDBJ databases">
        <title>The Natural Products Discovery Center: Release of the First 8490 Sequenced Strains for Exploring Actinobacteria Biosynthetic Diversity.</title>
        <authorList>
            <person name="Kalkreuter E."/>
            <person name="Kautsar S.A."/>
            <person name="Yang D."/>
            <person name="Bader C.D."/>
            <person name="Teijaro C.N."/>
            <person name="Fluegel L."/>
            <person name="Davis C.M."/>
            <person name="Simpson J.R."/>
            <person name="Lauterbach L."/>
            <person name="Steele A.D."/>
            <person name="Gui C."/>
            <person name="Meng S."/>
            <person name="Li G."/>
            <person name="Viehrig K."/>
            <person name="Ye F."/>
            <person name="Su P."/>
            <person name="Kiefer A.F."/>
            <person name="Nichols A."/>
            <person name="Cepeda A.J."/>
            <person name="Yan W."/>
            <person name="Fan B."/>
            <person name="Jiang Y."/>
            <person name="Adhikari A."/>
            <person name="Zheng C.-J."/>
            <person name="Schuster L."/>
            <person name="Cowan T.M."/>
            <person name="Smanski M.J."/>
            <person name="Chevrette M.G."/>
            <person name="De Carvalho L.P.S."/>
            <person name="Shen B."/>
        </authorList>
    </citation>
    <scope>NUCLEOTIDE SEQUENCE [LARGE SCALE GENOMIC DNA]</scope>
    <source>
        <strain evidence="2 3">NPDC049639</strain>
    </source>
</reference>
<gene>
    <name evidence="2" type="ORF">ACIB24_18450</name>
</gene>
<evidence type="ECO:0000313" key="2">
    <source>
        <dbReference type="EMBL" id="MFI7589048.1"/>
    </source>
</evidence>